<comment type="caution">
    <text evidence="8">The sequence shown here is derived from an EMBL/GenBank/DDBJ whole genome shotgun (WGS) entry which is preliminary data.</text>
</comment>
<comment type="similarity">
    <text evidence="1 7">Belongs to the universal ribosomal protein uL18 family.</text>
</comment>
<evidence type="ECO:0000256" key="5">
    <source>
        <dbReference type="ARBA" id="ARBA00023274"/>
    </source>
</evidence>
<sequence>MNAKKESRLRRARRARAKIRELGAVRLCVNRTPRHIYAQIISADGGQVLASASTLDGSLRTGTTGNIEAATKVGKLIAERAKAAGINAVAFDRGGFKYHGRVKALADAAREGGLEF</sequence>
<dbReference type="Pfam" id="PF00861">
    <property type="entry name" value="Ribosomal_L18p"/>
    <property type="match status" value="1"/>
</dbReference>
<name>A0ABQ5ZVL4_9GAMM</name>
<evidence type="ECO:0000256" key="1">
    <source>
        <dbReference type="ARBA" id="ARBA00007116"/>
    </source>
</evidence>
<protein>
    <recommendedName>
        <fullName evidence="6 7">Large ribosomal subunit protein uL18</fullName>
    </recommendedName>
</protein>
<keyword evidence="3 7" id="KW-0694">RNA-binding</keyword>
<evidence type="ECO:0000256" key="2">
    <source>
        <dbReference type="ARBA" id="ARBA00022730"/>
    </source>
</evidence>
<dbReference type="NCBIfam" id="TIGR00060">
    <property type="entry name" value="L18_bact"/>
    <property type="match status" value="1"/>
</dbReference>
<comment type="function">
    <text evidence="7">This is one of the proteins that bind and probably mediate the attachment of the 5S RNA into the large ribosomal subunit, where it forms part of the central protuberance.</text>
</comment>
<dbReference type="InterPro" id="IPR004389">
    <property type="entry name" value="Ribosomal_uL18_bac-type"/>
</dbReference>
<evidence type="ECO:0000313" key="8">
    <source>
        <dbReference type="EMBL" id="GLR63467.1"/>
    </source>
</evidence>
<evidence type="ECO:0000256" key="6">
    <source>
        <dbReference type="ARBA" id="ARBA00035197"/>
    </source>
</evidence>
<dbReference type="InterPro" id="IPR005484">
    <property type="entry name" value="Ribosomal_uL18_bac/plant/anim"/>
</dbReference>
<keyword evidence="9" id="KW-1185">Reference proteome</keyword>
<organism evidence="8 9">
    <name type="scientific">Marinospirillum insulare</name>
    <dbReference type="NCBI Taxonomy" id="217169"/>
    <lineage>
        <taxon>Bacteria</taxon>
        <taxon>Pseudomonadati</taxon>
        <taxon>Pseudomonadota</taxon>
        <taxon>Gammaproteobacteria</taxon>
        <taxon>Oceanospirillales</taxon>
        <taxon>Oceanospirillaceae</taxon>
        <taxon>Marinospirillum</taxon>
    </lineage>
</organism>
<evidence type="ECO:0000313" key="9">
    <source>
        <dbReference type="Proteomes" id="UP001156682"/>
    </source>
</evidence>
<dbReference type="CDD" id="cd00432">
    <property type="entry name" value="Ribosomal_L18_L5e"/>
    <property type="match status" value="1"/>
</dbReference>
<dbReference type="SUPFAM" id="SSF53137">
    <property type="entry name" value="Translational machinery components"/>
    <property type="match status" value="1"/>
</dbReference>
<reference evidence="9" key="1">
    <citation type="journal article" date="2019" name="Int. J. Syst. Evol. Microbiol.">
        <title>The Global Catalogue of Microorganisms (GCM) 10K type strain sequencing project: providing services to taxonomists for standard genome sequencing and annotation.</title>
        <authorList>
            <consortium name="The Broad Institute Genomics Platform"/>
            <consortium name="The Broad Institute Genome Sequencing Center for Infectious Disease"/>
            <person name="Wu L."/>
            <person name="Ma J."/>
        </authorList>
    </citation>
    <scope>NUCLEOTIDE SEQUENCE [LARGE SCALE GENOMIC DNA]</scope>
    <source>
        <strain evidence="9">NBRC 100033</strain>
    </source>
</reference>
<accession>A0ABQ5ZVL4</accession>
<dbReference type="EMBL" id="BSOR01000016">
    <property type="protein sequence ID" value="GLR63467.1"/>
    <property type="molecule type" value="Genomic_DNA"/>
</dbReference>
<dbReference type="RefSeq" id="WP_027849007.1">
    <property type="nucleotide sequence ID" value="NZ_BSOR01000016.1"/>
</dbReference>
<keyword evidence="2 7" id="KW-0699">rRNA-binding</keyword>
<dbReference type="PANTHER" id="PTHR12899:SF3">
    <property type="entry name" value="LARGE RIBOSOMAL SUBUNIT PROTEIN UL18M"/>
    <property type="match status" value="1"/>
</dbReference>
<gene>
    <name evidence="7 8" type="primary">rplR</name>
    <name evidence="8" type="ORF">GCM10007878_09020</name>
</gene>
<keyword evidence="5 7" id="KW-0687">Ribonucleoprotein</keyword>
<evidence type="ECO:0000256" key="7">
    <source>
        <dbReference type="HAMAP-Rule" id="MF_01337"/>
    </source>
</evidence>
<dbReference type="HAMAP" id="MF_01337_B">
    <property type="entry name" value="Ribosomal_uL18_B"/>
    <property type="match status" value="1"/>
</dbReference>
<dbReference type="Proteomes" id="UP001156682">
    <property type="component" value="Unassembled WGS sequence"/>
</dbReference>
<dbReference type="InterPro" id="IPR057268">
    <property type="entry name" value="Ribosomal_L18"/>
</dbReference>
<evidence type="ECO:0000256" key="3">
    <source>
        <dbReference type="ARBA" id="ARBA00022884"/>
    </source>
</evidence>
<evidence type="ECO:0000256" key="4">
    <source>
        <dbReference type="ARBA" id="ARBA00022980"/>
    </source>
</evidence>
<dbReference type="GO" id="GO:0005840">
    <property type="term" value="C:ribosome"/>
    <property type="evidence" value="ECO:0007669"/>
    <property type="project" value="UniProtKB-KW"/>
</dbReference>
<dbReference type="PANTHER" id="PTHR12899">
    <property type="entry name" value="39S RIBOSOMAL PROTEIN L18, MITOCHONDRIAL"/>
    <property type="match status" value="1"/>
</dbReference>
<comment type="subunit">
    <text evidence="7">Part of the 50S ribosomal subunit; part of the 5S rRNA/L5/L18/L25 subcomplex. Contacts the 5S and 23S rRNAs.</text>
</comment>
<dbReference type="Gene3D" id="3.30.420.100">
    <property type="match status" value="1"/>
</dbReference>
<proteinExistence type="inferred from homology"/>
<keyword evidence="4 7" id="KW-0689">Ribosomal protein</keyword>